<dbReference type="EMBL" id="BIFQ01000001">
    <property type="protein sequence ID" value="GCE05941.1"/>
    <property type="molecule type" value="Genomic_DNA"/>
</dbReference>
<evidence type="ECO:0000313" key="3">
    <source>
        <dbReference type="Proteomes" id="UP000287224"/>
    </source>
</evidence>
<evidence type="ECO:0008006" key="4">
    <source>
        <dbReference type="Google" id="ProtNLM"/>
    </source>
</evidence>
<accession>A0A401ZGD3</accession>
<dbReference type="RefSeq" id="WP_126596946.1">
    <property type="nucleotide sequence ID" value="NZ_BIFQ01000001.1"/>
</dbReference>
<sequence length="62" mass="7162">MPKKGELSKTARASLANREAVNHQTRHICASCNEPIWLMDLYPVKVMGKGMSYYHKDHYKVQ</sequence>
<dbReference type="Proteomes" id="UP000287224">
    <property type="component" value="Unassembled WGS sequence"/>
</dbReference>
<comment type="caution">
    <text evidence="2">The sequence shown here is derived from an EMBL/GenBank/DDBJ whole genome shotgun (WGS) entry which is preliminary data.</text>
</comment>
<dbReference type="AlphaFoldDB" id="A0A401ZGD3"/>
<name>A0A401ZGD3_9CHLR</name>
<reference evidence="3" key="1">
    <citation type="submission" date="2018-12" db="EMBL/GenBank/DDBJ databases">
        <title>Tengunoibacter tsumagoiensis gen. nov., sp. nov., Dictyobacter kobayashii sp. nov., D. alpinus sp. nov., and D. joshuensis sp. nov. and description of Dictyobacteraceae fam. nov. within the order Ktedonobacterales isolated from Tengu-no-mugimeshi.</title>
        <authorList>
            <person name="Wang C.M."/>
            <person name="Zheng Y."/>
            <person name="Sakai Y."/>
            <person name="Toyoda A."/>
            <person name="Minakuchi Y."/>
            <person name="Abe K."/>
            <person name="Yokota A."/>
            <person name="Yabe S."/>
        </authorList>
    </citation>
    <scope>NUCLEOTIDE SEQUENCE [LARGE SCALE GENOMIC DNA]</scope>
    <source>
        <strain evidence="3">S-27</strain>
    </source>
</reference>
<protein>
    <recommendedName>
        <fullName evidence="4">LIM zinc-binding domain-containing protein</fullName>
    </recommendedName>
</protein>
<feature type="region of interest" description="Disordered" evidence="1">
    <location>
        <begin position="1"/>
        <end position="20"/>
    </location>
</feature>
<organism evidence="2 3">
    <name type="scientific">Dictyobacter aurantiacus</name>
    <dbReference type="NCBI Taxonomy" id="1936993"/>
    <lineage>
        <taxon>Bacteria</taxon>
        <taxon>Bacillati</taxon>
        <taxon>Chloroflexota</taxon>
        <taxon>Ktedonobacteria</taxon>
        <taxon>Ktedonobacterales</taxon>
        <taxon>Dictyobacteraceae</taxon>
        <taxon>Dictyobacter</taxon>
    </lineage>
</organism>
<proteinExistence type="predicted"/>
<keyword evidence="3" id="KW-1185">Reference proteome</keyword>
<gene>
    <name evidence="2" type="ORF">KDAU_32700</name>
</gene>
<evidence type="ECO:0000256" key="1">
    <source>
        <dbReference type="SAM" id="MobiDB-lite"/>
    </source>
</evidence>
<dbReference type="OrthoDB" id="164586at2"/>
<evidence type="ECO:0000313" key="2">
    <source>
        <dbReference type="EMBL" id="GCE05941.1"/>
    </source>
</evidence>